<keyword evidence="1" id="KW-0472">Membrane</keyword>
<accession>A0A1H0PTS4</accession>
<reference evidence="2 3" key="1">
    <citation type="submission" date="2016-10" db="EMBL/GenBank/DDBJ databases">
        <authorList>
            <person name="de Groot N.N."/>
        </authorList>
    </citation>
    <scope>NUCLEOTIDE SEQUENCE [LARGE SCALE GENOMIC DNA]</scope>
    <source>
        <strain evidence="2 3">DSM 12130</strain>
    </source>
</reference>
<evidence type="ECO:0000313" key="2">
    <source>
        <dbReference type="EMBL" id="SDP07929.1"/>
    </source>
</evidence>
<dbReference type="RefSeq" id="WP_143005470.1">
    <property type="nucleotide sequence ID" value="NZ_FNJI01000010.1"/>
</dbReference>
<keyword evidence="3" id="KW-1185">Reference proteome</keyword>
<protein>
    <submittedName>
        <fullName evidence="2">Uncharacterized protein</fullName>
    </submittedName>
</protein>
<dbReference type="AlphaFoldDB" id="A0A1H0PTS4"/>
<gene>
    <name evidence="2" type="ORF">SAMN05660330_01742</name>
</gene>
<keyword evidence="1" id="KW-1133">Transmembrane helix</keyword>
<dbReference type="EMBL" id="FNJI01000010">
    <property type="protein sequence ID" value="SDP07929.1"/>
    <property type="molecule type" value="Genomic_DNA"/>
</dbReference>
<keyword evidence="1" id="KW-0812">Transmembrane</keyword>
<sequence length="71" mass="8101">MQKNTDQLMDMITNETKKRISIYHDLGPGTENCEVKPITLKTLVPSFYFTLGLVALFIWGALSVYPSYFPN</sequence>
<dbReference type="Proteomes" id="UP000199073">
    <property type="component" value="Unassembled WGS sequence"/>
</dbReference>
<evidence type="ECO:0000256" key="1">
    <source>
        <dbReference type="SAM" id="Phobius"/>
    </source>
</evidence>
<feature type="transmembrane region" description="Helical" evidence="1">
    <location>
        <begin position="46"/>
        <end position="68"/>
    </location>
</feature>
<evidence type="ECO:0000313" key="3">
    <source>
        <dbReference type="Proteomes" id="UP000199073"/>
    </source>
</evidence>
<proteinExistence type="predicted"/>
<name>A0A1H0PTS4_9BACT</name>
<organism evidence="2 3">
    <name type="scientific">Desulforhopalus singaporensis</name>
    <dbReference type="NCBI Taxonomy" id="91360"/>
    <lineage>
        <taxon>Bacteria</taxon>
        <taxon>Pseudomonadati</taxon>
        <taxon>Thermodesulfobacteriota</taxon>
        <taxon>Desulfobulbia</taxon>
        <taxon>Desulfobulbales</taxon>
        <taxon>Desulfocapsaceae</taxon>
        <taxon>Desulforhopalus</taxon>
    </lineage>
</organism>
<dbReference type="STRING" id="91360.SAMN05660330_01742"/>